<evidence type="ECO:0000313" key="1">
    <source>
        <dbReference type="EMBL" id="WYW19406.1"/>
    </source>
</evidence>
<organism evidence="1 2">
    <name type="scientific">Amycolatopsis coloradensis</name>
    <dbReference type="NCBI Taxonomy" id="76021"/>
    <lineage>
        <taxon>Bacteria</taxon>
        <taxon>Bacillati</taxon>
        <taxon>Actinomycetota</taxon>
        <taxon>Actinomycetes</taxon>
        <taxon>Pseudonocardiales</taxon>
        <taxon>Pseudonocardiaceae</taxon>
        <taxon>Amycolatopsis</taxon>
    </lineage>
</organism>
<name>A0ACD5BJ12_9PSEU</name>
<proteinExistence type="predicted"/>
<dbReference type="Proteomes" id="UP001456344">
    <property type="component" value="Chromosome"/>
</dbReference>
<gene>
    <name evidence="1" type="ORF">LCL61_28065</name>
</gene>
<accession>A0ACD5BJ12</accession>
<sequence>MLDRDPRRAPRFRPDVVGETSQLWLWHEDPTAYPAAARRHGAWPDEVWLFQHDAEGAEAVGQVVIVPGREFAARARAEDQDTERRERAA</sequence>
<protein>
    <submittedName>
        <fullName evidence="1">Uncharacterized protein</fullName>
    </submittedName>
</protein>
<reference evidence="1" key="1">
    <citation type="submission" date="2023-10" db="EMBL/GenBank/DDBJ databases">
        <title>Whole genome sequencing of actinobacterial strain Amycolatopsis sp. (BCA-696) identifies the underlying plant growth-promoting genes.</title>
        <authorList>
            <person name="Gandham P."/>
            <person name="Vadla N."/>
            <person name="Saji A."/>
            <person name="Srinivas V."/>
            <person name="Ruperao P."/>
            <person name="Selvanayagam S."/>
            <person name="Saxena R.K."/>
            <person name="Rathore A."/>
            <person name="Gopalakrishnan S."/>
            <person name="Thakur V."/>
        </authorList>
    </citation>
    <scope>NUCLEOTIDE SEQUENCE</scope>
    <source>
        <strain evidence="1">BCA-696</strain>
    </source>
</reference>
<keyword evidence="2" id="KW-1185">Reference proteome</keyword>
<evidence type="ECO:0000313" key="2">
    <source>
        <dbReference type="Proteomes" id="UP001456344"/>
    </source>
</evidence>
<dbReference type="EMBL" id="CP150484">
    <property type="protein sequence ID" value="WYW19406.1"/>
    <property type="molecule type" value="Genomic_DNA"/>
</dbReference>